<dbReference type="InterPro" id="IPR029063">
    <property type="entry name" value="SAM-dependent_MTases_sf"/>
</dbReference>
<dbReference type="InterPro" id="IPR041698">
    <property type="entry name" value="Methyltransf_25"/>
</dbReference>
<proteinExistence type="predicted"/>
<reference evidence="2 3" key="1">
    <citation type="submission" date="2023-08" db="EMBL/GenBank/DDBJ databases">
        <title>Implementing the SeqCode for naming new Mesorhizobium species isolated from Vachellia karroo root nodules.</title>
        <authorList>
            <person name="Van Lill M."/>
        </authorList>
    </citation>
    <scope>NUCLEOTIDE SEQUENCE [LARGE SCALE GENOMIC DNA]</scope>
    <source>
        <strain evidence="2 3">VK24D</strain>
    </source>
</reference>
<sequence length="243" mass="26595">MTALAQRSLVPEILDELAADDPRALASRRDLARINALMFQAPIMASLMRKFIARPPDRILEIGAGDGTFMLKVARRMARDWREVELTMLDRVGLVTPELAADFAALGWKLETVTADVFDWAEQDITGSTGGRSFDAITVNLFLHHFDDDALLRLFSLLRRKAPLILATEPLRAGFALAAARLLPAIGVNDVTRHDAVESVRAGFRGTELSNLWSAAGGRPLEERRAGPFSHVFVGAAPARDAP</sequence>
<evidence type="ECO:0000259" key="1">
    <source>
        <dbReference type="Pfam" id="PF13649"/>
    </source>
</evidence>
<feature type="domain" description="Methyltransferase" evidence="1">
    <location>
        <begin position="59"/>
        <end position="160"/>
    </location>
</feature>
<dbReference type="GO" id="GO:0032259">
    <property type="term" value="P:methylation"/>
    <property type="evidence" value="ECO:0007669"/>
    <property type="project" value="UniProtKB-KW"/>
</dbReference>
<dbReference type="SUPFAM" id="SSF53335">
    <property type="entry name" value="S-adenosyl-L-methionine-dependent methyltransferases"/>
    <property type="match status" value="1"/>
</dbReference>
<comment type="caution">
    <text evidence="2">The sequence shown here is derived from an EMBL/GenBank/DDBJ whole genome shotgun (WGS) entry which is preliminary data.</text>
</comment>
<dbReference type="Proteomes" id="UP001287059">
    <property type="component" value="Unassembled WGS sequence"/>
</dbReference>
<dbReference type="EMBL" id="JAVIIW010000021">
    <property type="protein sequence ID" value="MDX8480496.1"/>
    <property type="molecule type" value="Genomic_DNA"/>
</dbReference>
<keyword evidence="3" id="KW-1185">Reference proteome</keyword>
<dbReference type="Pfam" id="PF13649">
    <property type="entry name" value="Methyltransf_25"/>
    <property type="match status" value="1"/>
</dbReference>
<organism evidence="2 3">
    <name type="scientific">Mesorhizobium album</name>
    <dbReference type="NCBI Taxonomy" id="3072314"/>
    <lineage>
        <taxon>Bacteria</taxon>
        <taxon>Pseudomonadati</taxon>
        <taxon>Pseudomonadota</taxon>
        <taxon>Alphaproteobacteria</taxon>
        <taxon>Hyphomicrobiales</taxon>
        <taxon>Phyllobacteriaceae</taxon>
        <taxon>Mesorhizobium</taxon>
    </lineage>
</organism>
<keyword evidence="2" id="KW-0489">Methyltransferase</keyword>
<evidence type="ECO:0000313" key="3">
    <source>
        <dbReference type="Proteomes" id="UP001287059"/>
    </source>
</evidence>
<dbReference type="Gene3D" id="3.40.50.150">
    <property type="entry name" value="Vaccinia Virus protein VP39"/>
    <property type="match status" value="1"/>
</dbReference>
<evidence type="ECO:0000313" key="2">
    <source>
        <dbReference type="EMBL" id="MDX8480496.1"/>
    </source>
</evidence>
<protein>
    <submittedName>
        <fullName evidence="2">Methyltransferase domain-containing protein</fullName>
    </submittedName>
</protein>
<gene>
    <name evidence="2" type="ORF">RFN28_18810</name>
</gene>
<keyword evidence="2" id="KW-0808">Transferase</keyword>
<dbReference type="RefSeq" id="WP_320288815.1">
    <property type="nucleotide sequence ID" value="NZ_JAVIIW010000021.1"/>
</dbReference>
<accession>A0ABU4Y0M2</accession>
<dbReference type="GO" id="GO:0008168">
    <property type="term" value="F:methyltransferase activity"/>
    <property type="evidence" value="ECO:0007669"/>
    <property type="project" value="UniProtKB-KW"/>
</dbReference>
<dbReference type="CDD" id="cd02440">
    <property type="entry name" value="AdoMet_MTases"/>
    <property type="match status" value="1"/>
</dbReference>
<name>A0ABU4Y0M2_9HYPH</name>